<feature type="transmembrane region" description="Helical" evidence="1">
    <location>
        <begin position="86"/>
        <end position="107"/>
    </location>
</feature>
<feature type="transmembrane region" description="Helical" evidence="1">
    <location>
        <begin position="6"/>
        <end position="26"/>
    </location>
</feature>
<gene>
    <name evidence="2" type="ORF">GCK32_021395</name>
</gene>
<dbReference type="Proteomes" id="UP001331761">
    <property type="component" value="Unassembled WGS sequence"/>
</dbReference>
<proteinExistence type="predicted"/>
<keyword evidence="1" id="KW-0472">Membrane</keyword>
<keyword evidence="1" id="KW-1133">Transmembrane helix</keyword>
<reference evidence="2 3" key="1">
    <citation type="submission" date="2019-10" db="EMBL/GenBank/DDBJ databases">
        <title>Assembly and Annotation for the nematode Trichostrongylus colubriformis.</title>
        <authorList>
            <person name="Martin J."/>
        </authorList>
    </citation>
    <scope>NUCLEOTIDE SEQUENCE [LARGE SCALE GENOMIC DNA]</scope>
    <source>
        <strain evidence="2">G859</strain>
        <tissue evidence="2">Whole worm</tissue>
    </source>
</reference>
<name>A0AAN8J2S4_TRICO</name>
<sequence>MSHLIIIIDSMLTLPLIATLGIYWAVQINKFLKESSFSSHTKAMQRRMNNLMIIQTACPVLLLHAPAFGQYILVLLGSTSNTAVTYFSQTLWTVFPVFSALVIMAFFREYRDLFLRKVCKKKKSPRVLVMSLVTRSNI</sequence>
<evidence type="ECO:0000313" key="2">
    <source>
        <dbReference type="EMBL" id="KAK5981709.1"/>
    </source>
</evidence>
<feature type="transmembrane region" description="Helical" evidence="1">
    <location>
        <begin position="51"/>
        <end position="74"/>
    </location>
</feature>
<evidence type="ECO:0008006" key="4">
    <source>
        <dbReference type="Google" id="ProtNLM"/>
    </source>
</evidence>
<protein>
    <recommendedName>
        <fullName evidence="4">G protein-coupled receptor</fullName>
    </recommendedName>
</protein>
<dbReference type="PANTHER" id="PTHR46178">
    <property type="entry name" value="SEVEN TM RECEPTOR"/>
    <property type="match status" value="1"/>
</dbReference>
<accession>A0AAN8J2S4</accession>
<dbReference type="Pfam" id="PF10317">
    <property type="entry name" value="7TM_GPCR_Srd"/>
    <property type="match status" value="1"/>
</dbReference>
<organism evidence="2 3">
    <name type="scientific">Trichostrongylus colubriformis</name>
    <name type="common">Black scour worm</name>
    <dbReference type="NCBI Taxonomy" id="6319"/>
    <lineage>
        <taxon>Eukaryota</taxon>
        <taxon>Metazoa</taxon>
        <taxon>Ecdysozoa</taxon>
        <taxon>Nematoda</taxon>
        <taxon>Chromadorea</taxon>
        <taxon>Rhabditida</taxon>
        <taxon>Rhabditina</taxon>
        <taxon>Rhabditomorpha</taxon>
        <taxon>Strongyloidea</taxon>
        <taxon>Trichostrongylidae</taxon>
        <taxon>Trichostrongylus</taxon>
    </lineage>
</organism>
<evidence type="ECO:0000313" key="3">
    <source>
        <dbReference type="Proteomes" id="UP001331761"/>
    </source>
</evidence>
<keyword evidence="1" id="KW-0812">Transmembrane</keyword>
<dbReference type="SUPFAM" id="SSF81321">
    <property type="entry name" value="Family A G protein-coupled receptor-like"/>
    <property type="match status" value="1"/>
</dbReference>
<dbReference type="EMBL" id="WIXE01005979">
    <property type="protein sequence ID" value="KAK5981709.1"/>
    <property type="molecule type" value="Genomic_DNA"/>
</dbReference>
<dbReference type="AlphaFoldDB" id="A0AAN8J2S4"/>
<keyword evidence="3" id="KW-1185">Reference proteome</keyword>
<evidence type="ECO:0000256" key="1">
    <source>
        <dbReference type="SAM" id="Phobius"/>
    </source>
</evidence>
<comment type="caution">
    <text evidence="2">The sequence shown here is derived from an EMBL/GenBank/DDBJ whole genome shotgun (WGS) entry which is preliminary data.</text>
</comment>
<dbReference type="InterPro" id="IPR019421">
    <property type="entry name" value="7TM_GPCR_serpentine_rcpt_Srd"/>
</dbReference>
<dbReference type="PANTHER" id="PTHR46178:SF9">
    <property type="entry name" value="SEVEN TM RECEPTOR"/>
    <property type="match status" value="1"/>
</dbReference>